<reference evidence="2 3" key="1">
    <citation type="submission" date="2016-07" db="EMBL/GenBank/DDBJ databases">
        <title>Pervasive Adenine N6-methylation of Active Genes in Fungi.</title>
        <authorList>
            <consortium name="DOE Joint Genome Institute"/>
            <person name="Mondo S.J."/>
            <person name="Dannebaum R.O."/>
            <person name="Kuo R.C."/>
            <person name="Labutti K."/>
            <person name="Haridas S."/>
            <person name="Kuo A."/>
            <person name="Salamov A."/>
            <person name="Ahrendt S.R."/>
            <person name="Lipzen A."/>
            <person name="Sullivan W."/>
            <person name="Andreopoulos W.B."/>
            <person name="Clum A."/>
            <person name="Lindquist E."/>
            <person name="Daum C."/>
            <person name="Ramamoorthy G.K."/>
            <person name="Gryganskyi A."/>
            <person name="Culley D."/>
            <person name="Magnuson J.K."/>
            <person name="James T.Y."/>
            <person name="O'Malley M.A."/>
            <person name="Stajich J.E."/>
            <person name="Spatafora J.W."/>
            <person name="Visel A."/>
            <person name="Grigoriev I.V."/>
        </authorList>
    </citation>
    <scope>NUCLEOTIDE SEQUENCE [LARGE SCALE GENOMIC DNA]</scope>
    <source>
        <strain evidence="2 3">ATCC 12442</strain>
    </source>
</reference>
<sequence>MAVFAASTPDTPGGSAPAQGSADAQGPLGRRASPAPIPAPGSAGSMPGPAGSMPAPAGSMPAPAAPAIAPQSPGH</sequence>
<comment type="caution">
    <text evidence="2">The sequence shown here is derived from an EMBL/GenBank/DDBJ whole genome shotgun (WGS) entry which is preliminary data.</text>
</comment>
<protein>
    <submittedName>
        <fullName evidence="2">Uncharacterized protein</fullName>
    </submittedName>
</protein>
<proteinExistence type="predicted"/>
<keyword evidence="3" id="KW-1185">Reference proteome</keyword>
<dbReference type="EMBL" id="MCFD01000001">
    <property type="protein sequence ID" value="ORX74352.1"/>
    <property type="molecule type" value="Genomic_DNA"/>
</dbReference>
<gene>
    <name evidence="2" type="ORF">DL89DRAFT_264251</name>
</gene>
<name>A0A1Y1WLH8_9FUNG</name>
<feature type="compositionally biased region" description="Low complexity" evidence="1">
    <location>
        <begin position="40"/>
        <end position="75"/>
    </location>
</feature>
<accession>A0A1Y1WLH8</accession>
<dbReference type="RefSeq" id="XP_040747563.1">
    <property type="nucleotide sequence ID" value="XM_040886172.1"/>
</dbReference>
<feature type="region of interest" description="Disordered" evidence="1">
    <location>
        <begin position="1"/>
        <end position="75"/>
    </location>
</feature>
<evidence type="ECO:0000313" key="2">
    <source>
        <dbReference type="EMBL" id="ORX74352.1"/>
    </source>
</evidence>
<organism evidence="2 3">
    <name type="scientific">Linderina pennispora</name>
    <dbReference type="NCBI Taxonomy" id="61395"/>
    <lineage>
        <taxon>Eukaryota</taxon>
        <taxon>Fungi</taxon>
        <taxon>Fungi incertae sedis</taxon>
        <taxon>Zoopagomycota</taxon>
        <taxon>Kickxellomycotina</taxon>
        <taxon>Kickxellomycetes</taxon>
        <taxon>Kickxellales</taxon>
        <taxon>Kickxellaceae</taxon>
        <taxon>Linderina</taxon>
    </lineage>
</organism>
<dbReference type="Proteomes" id="UP000193922">
    <property type="component" value="Unassembled WGS sequence"/>
</dbReference>
<evidence type="ECO:0000256" key="1">
    <source>
        <dbReference type="SAM" id="MobiDB-lite"/>
    </source>
</evidence>
<evidence type="ECO:0000313" key="3">
    <source>
        <dbReference type="Proteomes" id="UP000193922"/>
    </source>
</evidence>
<dbReference type="GeneID" id="63802820"/>
<dbReference type="AlphaFoldDB" id="A0A1Y1WLH8"/>